<evidence type="ECO:0000256" key="2">
    <source>
        <dbReference type="ARBA" id="ARBA00022692"/>
    </source>
</evidence>
<keyword evidence="7" id="KW-1185">Reference proteome</keyword>
<dbReference type="GO" id="GO:0016020">
    <property type="term" value="C:membrane"/>
    <property type="evidence" value="ECO:0007669"/>
    <property type="project" value="UniProtKB-SubCell"/>
</dbReference>
<reference evidence="6" key="1">
    <citation type="submission" date="2022-07" db="EMBL/GenBank/DDBJ databases">
        <title>Phylogenomic reconstructions and comparative analyses of Kickxellomycotina fungi.</title>
        <authorList>
            <person name="Reynolds N.K."/>
            <person name="Stajich J.E."/>
            <person name="Barry K."/>
            <person name="Grigoriev I.V."/>
            <person name="Crous P."/>
            <person name="Smith M.E."/>
        </authorList>
    </citation>
    <scope>NUCLEOTIDE SEQUENCE</scope>
    <source>
        <strain evidence="6">NBRC 32514</strain>
    </source>
</reference>
<evidence type="ECO:0000313" key="6">
    <source>
        <dbReference type="EMBL" id="KAJ1722286.1"/>
    </source>
</evidence>
<evidence type="ECO:0000256" key="1">
    <source>
        <dbReference type="ARBA" id="ARBA00004141"/>
    </source>
</evidence>
<comment type="caution">
    <text evidence="6">The sequence shown here is derived from an EMBL/GenBank/DDBJ whole genome shotgun (WGS) entry which is preliminary data.</text>
</comment>
<feature type="transmembrane region" description="Helical" evidence="5">
    <location>
        <begin position="395"/>
        <end position="417"/>
    </location>
</feature>
<dbReference type="PANTHER" id="PTHR12570">
    <property type="match status" value="1"/>
</dbReference>
<keyword evidence="3 5" id="KW-1133">Transmembrane helix</keyword>
<feature type="transmembrane region" description="Helical" evidence="5">
    <location>
        <begin position="296"/>
        <end position="317"/>
    </location>
</feature>
<gene>
    <name evidence="6" type="ORF">LPJ53_003271</name>
</gene>
<proteinExistence type="predicted"/>
<feature type="transmembrane region" description="Helical" evidence="5">
    <location>
        <begin position="369"/>
        <end position="389"/>
    </location>
</feature>
<feature type="transmembrane region" description="Helical" evidence="5">
    <location>
        <begin position="109"/>
        <end position="130"/>
    </location>
</feature>
<dbReference type="EMBL" id="JANBOJ010000119">
    <property type="protein sequence ID" value="KAJ1722286.1"/>
    <property type="molecule type" value="Genomic_DNA"/>
</dbReference>
<evidence type="ECO:0008006" key="8">
    <source>
        <dbReference type="Google" id="ProtNLM"/>
    </source>
</evidence>
<evidence type="ECO:0000256" key="3">
    <source>
        <dbReference type="ARBA" id="ARBA00022989"/>
    </source>
</evidence>
<accession>A0A9W7XZK7</accession>
<dbReference type="GO" id="GO:0015095">
    <property type="term" value="F:magnesium ion transmembrane transporter activity"/>
    <property type="evidence" value="ECO:0007669"/>
    <property type="project" value="InterPro"/>
</dbReference>
<evidence type="ECO:0000256" key="4">
    <source>
        <dbReference type="ARBA" id="ARBA00023136"/>
    </source>
</evidence>
<name>A0A9W7XZK7_9FUNG</name>
<dbReference type="Proteomes" id="UP001149813">
    <property type="component" value="Unassembled WGS sequence"/>
</dbReference>
<feature type="transmembrane region" description="Helical" evidence="5">
    <location>
        <begin position="337"/>
        <end position="357"/>
    </location>
</feature>
<protein>
    <recommendedName>
        <fullName evidence="8">Magnesium transporter</fullName>
    </recommendedName>
</protein>
<dbReference type="OrthoDB" id="2504919at2759"/>
<dbReference type="InterPro" id="IPR008521">
    <property type="entry name" value="Mg_trans_NIPA"/>
</dbReference>
<sequence length="432" mass="45390">MSSGRLLLGVTASVAGSLGHSLGMTLQKRAHMRLEAEGGADSGRARSRRTWKDAEWQFGLALYLISSTLPPTIALSMLPVFVAAPLAAVGLVANAVFAKYILSSSFARTDALGTLLVSVGSCSVAVFGAIDEPPLSLDELLLLYKRHAYVVYFIVYAFVVSALVVSELYWRRKISSLRNRGADSGSVARFGMNVAGTVSSRVALSYVTAVPNAAPAADLIVSGAVPSEEEPLLGNRSSPCSDASSAYASTAVSPEIGSSDAVDEMYRQHFSQANADLLLLSPDEPKTTRAEQVAKYISGFLSAVISGLICSQTLLLAKSGIGLIVLTLRGHSQFGDPLALAIVAGLITTALSNLYYIQRALRLCSTLTVVPLCYCSSSLSALVSSLVYFDQLRLLSPLQVAMISAGIVLLASGVALLSSKADGQDRPQGMSD</sequence>
<evidence type="ECO:0000256" key="5">
    <source>
        <dbReference type="SAM" id="Phobius"/>
    </source>
</evidence>
<comment type="subcellular location">
    <subcellularLocation>
        <location evidence="1">Membrane</location>
        <topology evidence="1">Multi-pass membrane protein</topology>
    </subcellularLocation>
</comment>
<keyword evidence="2 5" id="KW-0812">Transmembrane</keyword>
<feature type="transmembrane region" description="Helical" evidence="5">
    <location>
        <begin position="150"/>
        <end position="170"/>
    </location>
</feature>
<dbReference type="PANTHER" id="PTHR12570:SF86">
    <property type="entry name" value="ADR321CP"/>
    <property type="match status" value="1"/>
</dbReference>
<evidence type="ECO:0000313" key="7">
    <source>
        <dbReference type="Proteomes" id="UP001149813"/>
    </source>
</evidence>
<dbReference type="AlphaFoldDB" id="A0A9W7XZK7"/>
<keyword evidence="4 5" id="KW-0472">Membrane</keyword>
<feature type="transmembrane region" description="Helical" evidence="5">
    <location>
        <begin position="73"/>
        <end position="97"/>
    </location>
</feature>
<dbReference type="Pfam" id="PF05653">
    <property type="entry name" value="Mg_trans_NIPA"/>
    <property type="match status" value="2"/>
</dbReference>
<organism evidence="6 7">
    <name type="scientific">Coemansia erecta</name>
    <dbReference type="NCBI Taxonomy" id="147472"/>
    <lineage>
        <taxon>Eukaryota</taxon>
        <taxon>Fungi</taxon>
        <taxon>Fungi incertae sedis</taxon>
        <taxon>Zoopagomycota</taxon>
        <taxon>Kickxellomycotina</taxon>
        <taxon>Kickxellomycetes</taxon>
        <taxon>Kickxellales</taxon>
        <taxon>Kickxellaceae</taxon>
        <taxon>Coemansia</taxon>
    </lineage>
</organism>